<reference evidence="4" key="1">
    <citation type="submission" date="2015-07" db="EMBL/GenBank/DDBJ databases">
        <title>Discovery of a poly(ethylene terephthalate assimilation.</title>
        <authorList>
            <person name="Yoshida S."/>
            <person name="Hiraga K."/>
            <person name="Takehana T."/>
            <person name="Taniguchi I."/>
            <person name="Yamaji H."/>
            <person name="Maeda Y."/>
            <person name="Toyohara K."/>
            <person name="Miyamoto K."/>
            <person name="Kimura Y."/>
            <person name="Oda K."/>
        </authorList>
    </citation>
    <scope>NUCLEOTIDE SEQUENCE [LARGE SCALE GENOMIC DNA]</scope>
    <source>
        <strain evidence="4">NBRC 110686 / TISTR 2288 / 201-F6</strain>
    </source>
</reference>
<reference evidence="3 4" key="2">
    <citation type="journal article" date="2016" name="Science">
        <title>A bacterium that degrades and assimilates poly(ethylene terephthalate).</title>
        <authorList>
            <person name="Yoshida S."/>
            <person name="Hiraga K."/>
            <person name="Takehana T."/>
            <person name="Taniguchi I."/>
            <person name="Yamaji H."/>
            <person name="Maeda Y."/>
            <person name="Toyohara K."/>
            <person name="Miyamoto K."/>
            <person name="Kimura Y."/>
            <person name="Oda K."/>
        </authorList>
    </citation>
    <scope>NUCLEOTIDE SEQUENCE [LARGE SCALE GENOMIC DNA]</scope>
    <source>
        <strain evidence="4">NBRC 110686 / TISTR 2288 / 201-F6</strain>
    </source>
</reference>
<feature type="transmembrane region" description="Helical" evidence="2">
    <location>
        <begin position="20"/>
        <end position="40"/>
    </location>
</feature>
<feature type="compositionally biased region" description="Pro residues" evidence="1">
    <location>
        <begin position="123"/>
        <end position="135"/>
    </location>
</feature>
<dbReference type="PANTHER" id="PTHR34703:SF1">
    <property type="entry name" value="ANTIPORTER SUBUNIT MNHG2-RELATED"/>
    <property type="match status" value="1"/>
</dbReference>
<organism evidence="3 4">
    <name type="scientific">Piscinibacter sakaiensis</name>
    <name type="common">Ideonella sakaiensis</name>
    <dbReference type="NCBI Taxonomy" id="1547922"/>
    <lineage>
        <taxon>Bacteria</taxon>
        <taxon>Pseudomonadati</taxon>
        <taxon>Pseudomonadota</taxon>
        <taxon>Betaproteobacteria</taxon>
        <taxon>Burkholderiales</taxon>
        <taxon>Sphaerotilaceae</taxon>
        <taxon>Piscinibacter</taxon>
    </lineage>
</organism>
<feature type="transmembrane region" description="Helical" evidence="2">
    <location>
        <begin position="77"/>
        <end position="99"/>
    </location>
</feature>
<feature type="transmembrane region" description="Helical" evidence="2">
    <location>
        <begin position="52"/>
        <end position="71"/>
    </location>
</feature>
<dbReference type="Pfam" id="PF03334">
    <property type="entry name" value="PhaG_MnhG_YufB"/>
    <property type="match status" value="1"/>
</dbReference>
<dbReference type="PANTHER" id="PTHR34703">
    <property type="entry name" value="ANTIPORTER SUBUNIT MNHG2-RELATED"/>
    <property type="match status" value="1"/>
</dbReference>
<evidence type="ECO:0000256" key="2">
    <source>
        <dbReference type="SAM" id="Phobius"/>
    </source>
</evidence>
<dbReference type="GO" id="GO:0015385">
    <property type="term" value="F:sodium:proton antiporter activity"/>
    <property type="evidence" value="ECO:0007669"/>
    <property type="project" value="TreeGrafter"/>
</dbReference>
<keyword evidence="2" id="KW-0812">Transmembrane</keyword>
<keyword evidence="2" id="KW-0472">Membrane</keyword>
<dbReference type="RefSeq" id="WP_054022541.1">
    <property type="nucleotide sequence ID" value="NZ_BBYR01000084.1"/>
</dbReference>
<keyword evidence="2" id="KW-1133">Transmembrane helix</keyword>
<name>A0A0K8P7T5_PISS1</name>
<proteinExistence type="predicted"/>
<protein>
    <submittedName>
        <fullName evidence="3">Na(+) H(+) antiporter, subunit G</fullName>
    </submittedName>
</protein>
<gene>
    <name evidence="3" type="ORF">ISF6_5239</name>
</gene>
<accession>A0A0K8P7T5</accession>
<dbReference type="AlphaFoldDB" id="A0A0K8P7T5"/>
<sequence length="135" mass="14530">MNLALLRPEALSLWIEVPVALLLVASGLFALAAGVGLLRFRTFFQRMHPPALAFSFGAWCVTLASILYFSAQDERLALHAWLIIVFLAITVPVTTILLARTELFRKRTGGRAGEVPASLGTAAPPPGRPPGEPGR</sequence>
<evidence type="ECO:0000313" key="3">
    <source>
        <dbReference type="EMBL" id="GAP38686.1"/>
    </source>
</evidence>
<keyword evidence="4" id="KW-1185">Reference proteome</keyword>
<dbReference type="NCBIfam" id="NF009315">
    <property type="entry name" value="PRK12674.1-4"/>
    <property type="match status" value="1"/>
</dbReference>
<comment type="caution">
    <text evidence="3">The sequence shown here is derived from an EMBL/GenBank/DDBJ whole genome shotgun (WGS) entry which is preliminary data.</text>
</comment>
<feature type="region of interest" description="Disordered" evidence="1">
    <location>
        <begin position="108"/>
        <end position="135"/>
    </location>
</feature>
<evidence type="ECO:0000313" key="4">
    <source>
        <dbReference type="Proteomes" id="UP000037660"/>
    </source>
</evidence>
<dbReference type="InterPro" id="IPR005133">
    <property type="entry name" value="PhaG_MnhG_YufB"/>
</dbReference>
<dbReference type="STRING" id="1547922.ISF6_5239"/>
<dbReference type="EMBL" id="BBYR01000084">
    <property type="protein sequence ID" value="GAP38686.1"/>
    <property type="molecule type" value="Genomic_DNA"/>
</dbReference>
<dbReference type="OrthoDB" id="9813804at2"/>
<dbReference type="Proteomes" id="UP000037660">
    <property type="component" value="Unassembled WGS sequence"/>
</dbReference>
<evidence type="ECO:0000256" key="1">
    <source>
        <dbReference type="SAM" id="MobiDB-lite"/>
    </source>
</evidence>